<dbReference type="Proteomes" id="UP001259347">
    <property type="component" value="Unassembled WGS sequence"/>
</dbReference>
<keyword evidence="2" id="KW-1185">Reference proteome</keyword>
<reference evidence="1 2" key="1">
    <citation type="submission" date="2023-07" db="EMBL/GenBank/DDBJ databases">
        <title>Sorghum-associated microbial communities from plants grown in Nebraska, USA.</title>
        <authorList>
            <person name="Schachtman D."/>
        </authorList>
    </citation>
    <scope>NUCLEOTIDE SEQUENCE [LARGE SCALE GENOMIC DNA]</scope>
    <source>
        <strain evidence="1 2">2980</strain>
    </source>
</reference>
<accession>A0ABU1S869</accession>
<evidence type="ECO:0000313" key="2">
    <source>
        <dbReference type="Proteomes" id="UP001259347"/>
    </source>
</evidence>
<evidence type="ECO:0008006" key="3">
    <source>
        <dbReference type="Google" id="ProtNLM"/>
    </source>
</evidence>
<protein>
    <recommendedName>
        <fullName evidence="3">XRE family transcriptional regulator</fullName>
    </recommendedName>
</protein>
<gene>
    <name evidence="1" type="ORF">J2Y69_000387</name>
</gene>
<name>A0ABU1S869_9MICO</name>
<comment type="caution">
    <text evidence="1">The sequence shown here is derived from an EMBL/GenBank/DDBJ whole genome shotgun (WGS) entry which is preliminary data.</text>
</comment>
<organism evidence="1 2">
    <name type="scientific">Microbacterium resistens</name>
    <dbReference type="NCBI Taxonomy" id="156977"/>
    <lineage>
        <taxon>Bacteria</taxon>
        <taxon>Bacillati</taxon>
        <taxon>Actinomycetota</taxon>
        <taxon>Actinomycetes</taxon>
        <taxon>Micrococcales</taxon>
        <taxon>Microbacteriaceae</taxon>
        <taxon>Microbacterium</taxon>
    </lineage>
</organism>
<evidence type="ECO:0000313" key="1">
    <source>
        <dbReference type="EMBL" id="MDR6865805.1"/>
    </source>
</evidence>
<proteinExistence type="predicted"/>
<sequence length="299" mass="32096">MDVSETHPEDRSFAASLRDAVEASGLSLSHLHRLLRDLGSPVSVSTLSYWRSGARRPEGAHSRVAITELERILGIPAGGLTDLVGMTKRPGQASGPGPAFSDEYETTLAETYAALDADPTTYLREVSSSTLAQVGPDGALRGFRCRMLVQATTKLVRSVGLVSPVEEGAADQPAFAAIAGGRIAFDYIHPSGTMVGSRVELDAPIGVPDTALIEFELALPDGYPPQYAVAHGATRKAREMVVWVQFDPEALPDWVAEFEEDGDSERDLPRRPLRGTTAHAVRHGFGPGFFGVKWGFDGR</sequence>
<dbReference type="EMBL" id="JAVDUM010000001">
    <property type="protein sequence ID" value="MDR6865805.1"/>
    <property type="molecule type" value="Genomic_DNA"/>
</dbReference>
<dbReference type="RefSeq" id="WP_310016944.1">
    <property type="nucleotide sequence ID" value="NZ_JAVDUM010000001.1"/>
</dbReference>